<name>A0A3A6PIA0_9BACL</name>
<dbReference type="RefSeq" id="WP_120109980.1">
    <property type="nucleotide sequence ID" value="NZ_QXQB01000002.1"/>
</dbReference>
<dbReference type="OrthoDB" id="2619867at2"/>
<accession>A0A3A6PIA0</accession>
<reference evidence="1 2" key="1">
    <citation type="submission" date="2018-09" db="EMBL/GenBank/DDBJ databases">
        <title>Paenibacillus aracenensis nov. sp. isolated from a cave in southern Spain.</title>
        <authorList>
            <person name="Jurado V."/>
            <person name="Gutierrez-Patricio S."/>
            <person name="Gonzalez-Pimentel J.L."/>
            <person name="Miller A.Z."/>
            <person name="Laiz L."/>
            <person name="Saiz-Jimenez C."/>
        </authorList>
    </citation>
    <scope>NUCLEOTIDE SEQUENCE [LARGE SCALE GENOMIC DNA]</scope>
    <source>
        <strain evidence="1 2">JCM 19203</strain>
    </source>
</reference>
<sequence length="482" mass="52264">MDKKFGGVTGFNDAISGFDGGNSSTGPTIKFVKVTIATTAPVSPSVNDLWIKDTDTGGKIIFDTDKAIPAVGDYFIRTYEKEQIAKASELKMSRYHAPVQPETPDLTEHGKFAYTMTDLFDVYARLGQVWKRTTTGEVMLAASRWTGAQWETISSVNVLFIVGVQNEGIQVRELIGGVPVRSDSTAHFSHIAVDPDRGKIFTTSNSTSGQIYCRDLQTFEHYWTASFSGDTGYNNKVIISSNGNVCAANIGGSAKWNMFNTNGGNVYSSSIFSNGIMSHAADGVRDIYFVVGNSSPSTISIRNSTGAALTTQSISNYVSDIAVDSQGNVVLVYNFGTGRIAKWSVVSNGSSYTLSQVFTGVGLAGSYSNVAIDENDVIYAYCYDLFKITKVSSAGTVLSDTDILPHFSWQPSKNQRDPKLYVTGEHVILKVSEAVSNGKMIVLIFNKNTMSLVSSYSYTGANPHTWGLATTIGDVRNFRNKF</sequence>
<dbReference type="AlphaFoldDB" id="A0A3A6PIA0"/>
<protein>
    <recommendedName>
        <fullName evidence="3">WD40 repeat domain-containing protein</fullName>
    </recommendedName>
</protein>
<proteinExistence type="predicted"/>
<evidence type="ECO:0000313" key="1">
    <source>
        <dbReference type="EMBL" id="RJX40040.1"/>
    </source>
</evidence>
<keyword evidence="2" id="KW-1185">Reference proteome</keyword>
<dbReference type="Proteomes" id="UP000267798">
    <property type="component" value="Unassembled WGS sequence"/>
</dbReference>
<dbReference type="InterPro" id="IPR015943">
    <property type="entry name" value="WD40/YVTN_repeat-like_dom_sf"/>
</dbReference>
<dbReference type="EMBL" id="QXQB01000002">
    <property type="protein sequence ID" value="RJX40040.1"/>
    <property type="molecule type" value="Genomic_DNA"/>
</dbReference>
<evidence type="ECO:0008006" key="3">
    <source>
        <dbReference type="Google" id="ProtNLM"/>
    </source>
</evidence>
<comment type="caution">
    <text evidence="1">The sequence shown here is derived from an EMBL/GenBank/DDBJ whole genome shotgun (WGS) entry which is preliminary data.</text>
</comment>
<evidence type="ECO:0000313" key="2">
    <source>
        <dbReference type="Proteomes" id="UP000267798"/>
    </source>
</evidence>
<dbReference type="Gene3D" id="2.130.10.10">
    <property type="entry name" value="YVTN repeat-like/Quinoprotein amine dehydrogenase"/>
    <property type="match status" value="1"/>
</dbReference>
<gene>
    <name evidence="1" type="ORF">D3P09_11740</name>
</gene>
<organism evidence="1 2">
    <name type="scientific">Paenibacillus pinisoli</name>
    <dbReference type="NCBI Taxonomy" id="1276110"/>
    <lineage>
        <taxon>Bacteria</taxon>
        <taxon>Bacillati</taxon>
        <taxon>Bacillota</taxon>
        <taxon>Bacilli</taxon>
        <taxon>Bacillales</taxon>
        <taxon>Paenibacillaceae</taxon>
        <taxon>Paenibacillus</taxon>
    </lineage>
</organism>
<dbReference type="SUPFAM" id="SSF63829">
    <property type="entry name" value="Calcium-dependent phosphotriesterase"/>
    <property type="match status" value="1"/>
</dbReference>